<feature type="non-terminal residue" evidence="2">
    <location>
        <position position="1"/>
    </location>
</feature>
<name>X1L1K3_9ZZZZ</name>
<dbReference type="EMBL" id="BARV01001449">
    <property type="protein sequence ID" value="GAH96324.1"/>
    <property type="molecule type" value="Genomic_DNA"/>
</dbReference>
<gene>
    <name evidence="2" type="ORF">S06H3_04198</name>
</gene>
<dbReference type="AlphaFoldDB" id="X1L1K3"/>
<feature type="compositionally biased region" description="Basic and acidic residues" evidence="1">
    <location>
        <begin position="17"/>
        <end position="29"/>
    </location>
</feature>
<evidence type="ECO:0000313" key="2">
    <source>
        <dbReference type="EMBL" id="GAH96324.1"/>
    </source>
</evidence>
<organism evidence="2">
    <name type="scientific">marine sediment metagenome</name>
    <dbReference type="NCBI Taxonomy" id="412755"/>
    <lineage>
        <taxon>unclassified sequences</taxon>
        <taxon>metagenomes</taxon>
        <taxon>ecological metagenomes</taxon>
    </lineage>
</organism>
<comment type="caution">
    <text evidence="2">The sequence shown here is derived from an EMBL/GenBank/DDBJ whole genome shotgun (WGS) entry which is preliminary data.</text>
</comment>
<proteinExistence type="predicted"/>
<protein>
    <submittedName>
        <fullName evidence="2">Uncharacterized protein</fullName>
    </submittedName>
</protein>
<accession>X1L1K3</accession>
<feature type="region of interest" description="Disordered" evidence="1">
    <location>
        <begin position="1"/>
        <end position="55"/>
    </location>
</feature>
<reference evidence="2" key="1">
    <citation type="journal article" date="2014" name="Front. Microbiol.">
        <title>High frequency of phylogenetically diverse reductive dehalogenase-homologous genes in deep subseafloor sedimentary metagenomes.</title>
        <authorList>
            <person name="Kawai M."/>
            <person name="Futagami T."/>
            <person name="Toyoda A."/>
            <person name="Takaki Y."/>
            <person name="Nishi S."/>
            <person name="Hori S."/>
            <person name="Arai W."/>
            <person name="Tsubouchi T."/>
            <person name="Morono Y."/>
            <person name="Uchiyama I."/>
            <person name="Ito T."/>
            <person name="Fujiyama A."/>
            <person name="Inagaki F."/>
            <person name="Takami H."/>
        </authorList>
    </citation>
    <scope>NUCLEOTIDE SEQUENCE</scope>
    <source>
        <strain evidence="2">Expedition CK06-06</strain>
    </source>
</reference>
<evidence type="ECO:0000256" key="1">
    <source>
        <dbReference type="SAM" id="MobiDB-lite"/>
    </source>
</evidence>
<sequence>DTDMQTRAVITGLQRSARGDHNANEEKAPGHQAPAAPRTGRPPANNTRKATGMNPSDRVLYTYHCECGHRGQVHYEDDSYAGAVDRCEFCDGVVRLEWDGGVTMAPNHAPGSRPHNG</sequence>
<feature type="compositionally biased region" description="Low complexity" evidence="1">
    <location>
        <begin position="33"/>
        <end position="44"/>
    </location>
</feature>